<dbReference type="EC" id="3.1.31.1" evidence="2"/>
<comment type="caution">
    <text evidence="2">The sequence shown here is derived from an EMBL/GenBank/DDBJ whole genome shotgun (WGS) entry which is preliminary data.</text>
</comment>
<dbReference type="Gene3D" id="2.40.50.90">
    <property type="match status" value="1"/>
</dbReference>
<dbReference type="PROSITE" id="PS50830">
    <property type="entry name" value="TNASE_3"/>
    <property type="match status" value="1"/>
</dbReference>
<feature type="domain" description="TNase-like" evidence="1">
    <location>
        <begin position="32"/>
        <end position="165"/>
    </location>
</feature>
<dbReference type="InterPro" id="IPR016071">
    <property type="entry name" value="Staphylococal_nuclease_OB-fold"/>
</dbReference>
<organism evidence="2 3">
    <name type="scientific">Microlunatus capsulatus</name>
    <dbReference type="NCBI Taxonomy" id="99117"/>
    <lineage>
        <taxon>Bacteria</taxon>
        <taxon>Bacillati</taxon>
        <taxon>Actinomycetota</taxon>
        <taxon>Actinomycetes</taxon>
        <taxon>Propionibacteriales</taxon>
        <taxon>Propionibacteriaceae</taxon>
        <taxon>Microlunatus</taxon>
    </lineage>
</organism>
<dbReference type="Pfam" id="PF00565">
    <property type="entry name" value="SNase"/>
    <property type="match status" value="1"/>
</dbReference>
<dbReference type="Proteomes" id="UP000758168">
    <property type="component" value="Unassembled WGS sequence"/>
</dbReference>
<dbReference type="SMART" id="SM00318">
    <property type="entry name" value="SNc"/>
    <property type="match status" value="1"/>
</dbReference>
<evidence type="ECO:0000313" key="3">
    <source>
        <dbReference type="Proteomes" id="UP000758168"/>
    </source>
</evidence>
<sequence>MVRSALVPVVGVVTAAAVVLGAVVAFTGSDDDRQRATVVRVVDGDTLVVDYDDAQHRVRLLNVDTPETVAPGQPVQCLGPEATAFLETRLPVGAPVVLRFDEDRLDRYDRELAGVFDADDVLVNAEIARAGLGVAVVHEPNRRFYAQVRDAQEQAEAHQVGRFSPTLACTPAG</sequence>
<dbReference type="GO" id="GO:1990599">
    <property type="term" value="F:3' overhang single-stranded DNA endodeoxyribonuclease activity"/>
    <property type="evidence" value="ECO:0007669"/>
    <property type="project" value="UniProtKB-EC"/>
</dbReference>
<dbReference type="SUPFAM" id="SSF50199">
    <property type="entry name" value="Staphylococcal nuclease"/>
    <property type="match status" value="1"/>
</dbReference>
<accession>A0ABS4Z4U0</accession>
<dbReference type="PROSITE" id="PS01123">
    <property type="entry name" value="TNASE_1"/>
    <property type="match status" value="1"/>
</dbReference>
<evidence type="ECO:0000313" key="2">
    <source>
        <dbReference type="EMBL" id="MBP2415815.1"/>
    </source>
</evidence>
<protein>
    <submittedName>
        <fullName evidence="2">Micrococcal nuclease</fullName>
        <ecNumber evidence="2">3.1.31.1</ecNumber>
    </submittedName>
</protein>
<dbReference type="EMBL" id="JAGIOB010000001">
    <property type="protein sequence ID" value="MBP2415815.1"/>
    <property type="molecule type" value="Genomic_DNA"/>
</dbReference>
<gene>
    <name evidence="2" type="ORF">JOF54_000737</name>
</gene>
<dbReference type="RefSeq" id="WP_210053081.1">
    <property type="nucleotide sequence ID" value="NZ_BAAAMH010000023.1"/>
</dbReference>
<dbReference type="InterPro" id="IPR035437">
    <property type="entry name" value="SNase_OB-fold_sf"/>
</dbReference>
<proteinExistence type="predicted"/>
<reference evidence="2 3" key="1">
    <citation type="submission" date="2021-03" db="EMBL/GenBank/DDBJ databases">
        <title>Sequencing the genomes of 1000 actinobacteria strains.</title>
        <authorList>
            <person name="Klenk H.-P."/>
        </authorList>
    </citation>
    <scope>NUCLEOTIDE SEQUENCE [LARGE SCALE GENOMIC DNA]</scope>
    <source>
        <strain evidence="2 3">DSM 12936</strain>
    </source>
</reference>
<evidence type="ECO:0000259" key="1">
    <source>
        <dbReference type="PROSITE" id="PS50830"/>
    </source>
</evidence>
<name>A0ABS4Z4U0_9ACTN</name>
<keyword evidence="3" id="KW-1185">Reference proteome</keyword>
<keyword evidence="2" id="KW-0378">Hydrolase</keyword>
<dbReference type="InterPro" id="IPR002071">
    <property type="entry name" value="Thermonucl_AS"/>
</dbReference>